<sequence length="317" mass="35701">MTGGEFFKWIVFAFIGLFVLWFLSGGPDRGATQQGGAAATTSPSSGIAGYFSAYTNNQSGSTETVLRSPRVRPEIKNPLEKESEQTQETKKISLYQDKISIERGTATYTDPSAEYLVLTNDRKNKEKINISGWSITSSATGKNITIGEASYLPYTSKTNPQQPIFLSPGDKAYVTTGRSPIGTSFRTNLCTGYFEQFQDFKPSLKNECPRIVNEENFKIKISGPNALNDACIDFIERMRTCTINAKPLPLTMQYECSSFINSEINYQTCVTNHKNEEDFYKSEWRIFLNRDEELWKAKRETIRLLDADGKVIDSLSY</sequence>
<evidence type="ECO:0000256" key="2">
    <source>
        <dbReference type="SAM" id="Phobius"/>
    </source>
</evidence>
<reference evidence="3 4" key="1">
    <citation type="journal article" date="2016" name="Nat. Commun.">
        <title>Thousands of microbial genomes shed light on interconnected biogeochemical processes in an aquifer system.</title>
        <authorList>
            <person name="Anantharaman K."/>
            <person name="Brown C.T."/>
            <person name="Hug L.A."/>
            <person name="Sharon I."/>
            <person name="Castelle C.J."/>
            <person name="Probst A.J."/>
            <person name="Thomas B.C."/>
            <person name="Singh A."/>
            <person name="Wilkins M.J."/>
            <person name="Karaoz U."/>
            <person name="Brodie E.L."/>
            <person name="Williams K.H."/>
            <person name="Hubbard S.S."/>
            <person name="Banfield J.F."/>
        </authorList>
    </citation>
    <scope>NUCLEOTIDE SEQUENCE [LARGE SCALE GENOMIC DNA]</scope>
</reference>
<feature type="transmembrane region" description="Helical" evidence="2">
    <location>
        <begin position="6"/>
        <end position="23"/>
    </location>
</feature>
<keyword evidence="2" id="KW-0812">Transmembrane</keyword>
<dbReference type="Proteomes" id="UP000179003">
    <property type="component" value="Unassembled WGS sequence"/>
</dbReference>
<gene>
    <name evidence="3" type="ORF">A2442_00985</name>
</gene>
<evidence type="ECO:0000256" key="1">
    <source>
        <dbReference type="SAM" id="MobiDB-lite"/>
    </source>
</evidence>
<keyword evidence="2" id="KW-1133">Transmembrane helix</keyword>
<dbReference type="STRING" id="1797582.A2442_00985"/>
<organism evidence="3 4">
    <name type="scientific">Candidatus Campbellbacteria bacterium RIFOXYC2_FULL_35_25</name>
    <dbReference type="NCBI Taxonomy" id="1797582"/>
    <lineage>
        <taxon>Bacteria</taxon>
        <taxon>Candidatus Campbelliibacteriota</taxon>
    </lineage>
</organism>
<evidence type="ECO:0000313" key="3">
    <source>
        <dbReference type="EMBL" id="OGD67324.1"/>
    </source>
</evidence>
<evidence type="ECO:0000313" key="4">
    <source>
        <dbReference type="Proteomes" id="UP000179003"/>
    </source>
</evidence>
<feature type="region of interest" description="Disordered" evidence="1">
    <location>
        <begin position="59"/>
        <end position="88"/>
    </location>
</feature>
<comment type="caution">
    <text evidence="3">The sequence shown here is derived from an EMBL/GenBank/DDBJ whole genome shotgun (WGS) entry which is preliminary data.</text>
</comment>
<dbReference type="EMBL" id="MFAE01000006">
    <property type="protein sequence ID" value="OGD67324.1"/>
    <property type="molecule type" value="Genomic_DNA"/>
</dbReference>
<keyword evidence="2" id="KW-0472">Membrane</keyword>
<name>A0A1F5EJD1_9BACT</name>
<feature type="compositionally biased region" description="Basic and acidic residues" evidence="1">
    <location>
        <begin position="71"/>
        <end position="88"/>
    </location>
</feature>
<dbReference type="AlphaFoldDB" id="A0A1F5EJD1"/>
<protein>
    <recommendedName>
        <fullName evidence="5">LTD domain-containing protein</fullName>
    </recommendedName>
</protein>
<proteinExistence type="predicted"/>
<evidence type="ECO:0008006" key="5">
    <source>
        <dbReference type="Google" id="ProtNLM"/>
    </source>
</evidence>
<accession>A0A1F5EJD1</accession>